<evidence type="ECO:0000313" key="2">
    <source>
        <dbReference type="EMBL" id="KAJ3476485.1"/>
    </source>
</evidence>
<comment type="caution">
    <text evidence="2">The sequence shown here is derived from an EMBL/GenBank/DDBJ whole genome shotgun (WGS) entry which is preliminary data.</text>
</comment>
<proteinExistence type="predicted"/>
<sequence length="153" mass="17603">MTPTLTSFVLTSPYGREISRSNIHHYDYCPCDTLPLYDRGAPFRNRSVPQDTTESSVDRKRTKDARRVEYQQRRFKLRAHTGPDISECDENEHEIEISDVLPSTMTPPASIPHSFRARSKVARKVSAVFTGFVRLFRPNFHRSGTKLAVDMMN</sequence>
<protein>
    <submittedName>
        <fullName evidence="2">Uncharacterized protein</fullName>
    </submittedName>
</protein>
<accession>A0AAD5YBB1</accession>
<dbReference type="EMBL" id="JANAWD010000701">
    <property type="protein sequence ID" value="KAJ3476485.1"/>
    <property type="molecule type" value="Genomic_DNA"/>
</dbReference>
<keyword evidence="3" id="KW-1185">Reference proteome</keyword>
<feature type="region of interest" description="Disordered" evidence="1">
    <location>
        <begin position="42"/>
        <end position="64"/>
    </location>
</feature>
<evidence type="ECO:0000313" key="3">
    <source>
        <dbReference type="Proteomes" id="UP001212997"/>
    </source>
</evidence>
<reference evidence="2" key="1">
    <citation type="submission" date="2022-07" db="EMBL/GenBank/DDBJ databases">
        <title>Genome Sequence of Physisporinus lineatus.</title>
        <authorList>
            <person name="Buettner E."/>
        </authorList>
    </citation>
    <scope>NUCLEOTIDE SEQUENCE</scope>
    <source>
        <strain evidence="2">VT162</strain>
    </source>
</reference>
<dbReference type="AlphaFoldDB" id="A0AAD5YBB1"/>
<name>A0AAD5YBB1_9APHY</name>
<organism evidence="2 3">
    <name type="scientific">Meripilus lineatus</name>
    <dbReference type="NCBI Taxonomy" id="2056292"/>
    <lineage>
        <taxon>Eukaryota</taxon>
        <taxon>Fungi</taxon>
        <taxon>Dikarya</taxon>
        <taxon>Basidiomycota</taxon>
        <taxon>Agaricomycotina</taxon>
        <taxon>Agaricomycetes</taxon>
        <taxon>Polyporales</taxon>
        <taxon>Meripilaceae</taxon>
        <taxon>Meripilus</taxon>
    </lineage>
</organism>
<gene>
    <name evidence="2" type="ORF">NLI96_g11124</name>
</gene>
<evidence type="ECO:0000256" key="1">
    <source>
        <dbReference type="SAM" id="MobiDB-lite"/>
    </source>
</evidence>
<dbReference type="Proteomes" id="UP001212997">
    <property type="component" value="Unassembled WGS sequence"/>
</dbReference>